<organism evidence="2">
    <name type="scientific">Chlorobaculum parvum</name>
    <dbReference type="NCBI Taxonomy" id="274539"/>
    <lineage>
        <taxon>Bacteria</taxon>
        <taxon>Pseudomonadati</taxon>
        <taxon>Chlorobiota</taxon>
        <taxon>Chlorobiia</taxon>
        <taxon>Chlorobiales</taxon>
        <taxon>Chlorobiaceae</taxon>
        <taxon>Chlorobaculum</taxon>
    </lineage>
</organism>
<sequence length="223" mass="25700">MAISWLISIPESLRMKLRQTQSWSLSHRKPVRLRLSLCIASSVWTISLDEQELHSLKLTDMSEQLFDELGAGLDEAVERGDLPNPGKKPEEVSQRNDTDSKSYIWALRSRLVELGYLGESAKNRSSSGIDQALTNAVKRFQRDVGEEQDRWAGPVTWRVLQCLLSFEDEQEPRHWKLKVPFQESPAVARAAWLRLWVMGFFVKNRNAVKDDWKNSKLKFNASM</sequence>
<evidence type="ECO:0000256" key="1">
    <source>
        <dbReference type="SAM" id="MobiDB-lite"/>
    </source>
</evidence>
<reference evidence="2" key="1">
    <citation type="journal article" date="2020" name="mSystems">
        <title>Genome- and Community-Level Interaction Insights into Carbon Utilization and Element Cycling Functions of Hydrothermarchaeota in Hydrothermal Sediment.</title>
        <authorList>
            <person name="Zhou Z."/>
            <person name="Liu Y."/>
            <person name="Xu W."/>
            <person name="Pan J."/>
            <person name="Luo Z.H."/>
            <person name="Li M."/>
        </authorList>
    </citation>
    <scope>NUCLEOTIDE SEQUENCE [LARGE SCALE GENOMIC DNA]</scope>
    <source>
        <strain evidence="2">HyVt-633</strain>
    </source>
</reference>
<comment type="caution">
    <text evidence="2">The sequence shown here is derived from an EMBL/GenBank/DDBJ whole genome shotgun (WGS) entry which is preliminary data.</text>
</comment>
<dbReference type="Gene3D" id="1.10.101.10">
    <property type="entry name" value="PGBD-like superfamily/PGBD"/>
    <property type="match status" value="1"/>
</dbReference>
<dbReference type="SUPFAM" id="SSF47090">
    <property type="entry name" value="PGBD-like"/>
    <property type="match status" value="1"/>
</dbReference>
<proteinExistence type="predicted"/>
<accession>A0A7C5DD01</accession>
<feature type="region of interest" description="Disordered" evidence="1">
    <location>
        <begin position="77"/>
        <end position="97"/>
    </location>
</feature>
<dbReference type="InterPro" id="IPR036366">
    <property type="entry name" value="PGBDSf"/>
</dbReference>
<gene>
    <name evidence="2" type="ORF">ENL07_01410</name>
</gene>
<dbReference type="Proteomes" id="UP000886058">
    <property type="component" value="Unassembled WGS sequence"/>
</dbReference>
<dbReference type="EMBL" id="DRSQ01000031">
    <property type="protein sequence ID" value="HHE31316.1"/>
    <property type="molecule type" value="Genomic_DNA"/>
</dbReference>
<feature type="non-terminal residue" evidence="2">
    <location>
        <position position="223"/>
    </location>
</feature>
<evidence type="ECO:0000313" key="2">
    <source>
        <dbReference type="EMBL" id="HHE31316.1"/>
    </source>
</evidence>
<dbReference type="AlphaFoldDB" id="A0A7C5DD01"/>
<dbReference type="InterPro" id="IPR036365">
    <property type="entry name" value="PGBD-like_sf"/>
</dbReference>
<name>A0A7C5DD01_9CHLB</name>
<protein>
    <submittedName>
        <fullName evidence="2">Peptidoglycan-binding protein</fullName>
    </submittedName>
</protein>